<dbReference type="GO" id="GO:0020037">
    <property type="term" value="F:heme binding"/>
    <property type="evidence" value="ECO:0007669"/>
    <property type="project" value="InterPro"/>
</dbReference>
<dbReference type="PRINTS" id="PR00463">
    <property type="entry name" value="EP450I"/>
</dbReference>
<evidence type="ECO:0000256" key="8">
    <source>
        <dbReference type="ARBA" id="ARBA00023002"/>
    </source>
</evidence>
<feature type="transmembrane region" description="Helical" evidence="14">
    <location>
        <begin position="6"/>
        <end position="27"/>
    </location>
</feature>
<dbReference type="AlphaFoldDB" id="A0A834T9C9"/>
<dbReference type="PROSITE" id="PS00086">
    <property type="entry name" value="CYTOCHROME_P450"/>
    <property type="match status" value="1"/>
</dbReference>
<dbReference type="GO" id="GO:0005506">
    <property type="term" value="F:iron ion binding"/>
    <property type="evidence" value="ECO:0007669"/>
    <property type="project" value="InterPro"/>
</dbReference>
<keyword evidence="7 14" id="KW-1133">Transmembrane helix</keyword>
<accession>A0A834T9C9</accession>
<name>A0A834T9C9_9FABA</name>
<evidence type="ECO:0000313" key="15">
    <source>
        <dbReference type="EMBL" id="KAF7817541.1"/>
    </source>
</evidence>
<reference evidence="15" key="1">
    <citation type="submission" date="2020-09" db="EMBL/GenBank/DDBJ databases">
        <title>Genome-Enabled Discovery of Anthraquinone Biosynthesis in Senna tora.</title>
        <authorList>
            <person name="Kang S.-H."/>
            <person name="Pandey R.P."/>
            <person name="Lee C.-M."/>
            <person name="Sim J.-S."/>
            <person name="Jeong J.-T."/>
            <person name="Choi B.-S."/>
            <person name="Jung M."/>
            <person name="Ginzburg D."/>
            <person name="Zhao K."/>
            <person name="Won S.Y."/>
            <person name="Oh T.-J."/>
            <person name="Yu Y."/>
            <person name="Kim N.-H."/>
            <person name="Lee O.R."/>
            <person name="Lee T.-H."/>
            <person name="Bashyal P."/>
            <person name="Kim T.-S."/>
            <person name="Lee W.-H."/>
            <person name="Kawkins C."/>
            <person name="Kim C.-K."/>
            <person name="Kim J.S."/>
            <person name="Ahn B.O."/>
            <person name="Rhee S.Y."/>
            <person name="Sohng J.K."/>
        </authorList>
    </citation>
    <scope>NUCLEOTIDE SEQUENCE</scope>
    <source>
        <tissue evidence="15">Leaf</tissue>
    </source>
</reference>
<evidence type="ECO:0000256" key="12">
    <source>
        <dbReference type="PIRSR" id="PIRSR602401-1"/>
    </source>
</evidence>
<dbReference type="GO" id="GO:0016705">
    <property type="term" value="F:oxidoreductase activity, acting on paired donors, with incorporation or reduction of molecular oxygen"/>
    <property type="evidence" value="ECO:0007669"/>
    <property type="project" value="InterPro"/>
</dbReference>
<evidence type="ECO:0000256" key="11">
    <source>
        <dbReference type="ARBA" id="ARBA00023136"/>
    </source>
</evidence>
<dbReference type="InterPro" id="IPR050651">
    <property type="entry name" value="Plant_Cytochrome_P450_Monoox"/>
</dbReference>
<keyword evidence="10 13" id="KW-0503">Monooxygenase</keyword>
<dbReference type="PRINTS" id="PR00385">
    <property type="entry name" value="P450"/>
</dbReference>
<evidence type="ECO:0000256" key="4">
    <source>
        <dbReference type="ARBA" id="ARBA00022617"/>
    </source>
</evidence>
<evidence type="ECO:0000256" key="7">
    <source>
        <dbReference type="ARBA" id="ARBA00022989"/>
    </source>
</evidence>
<feature type="binding site" description="axial binding residue" evidence="12">
    <location>
        <position position="459"/>
    </location>
    <ligand>
        <name>heme</name>
        <dbReference type="ChEBI" id="CHEBI:30413"/>
    </ligand>
    <ligandPart>
        <name>Fe</name>
        <dbReference type="ChEBI" id="CHEBI:18248"/>
    </ligandPart>
</feature>
<dbReference type="Proteomes" id="UP000634136">
    <property type="component" value="Unassembled WGS sequence"/>
</dbReference>
<keyword evidence="5 14" id="KW-0812">Transmembrane</keyword>
<comment type="similarity">
    <text evidence="3 13">Belongs to the cytochrome P450 family.</text>
</comment>
<dbReference type="GO" id="GO:0016020">
    <property type="term" value="C:membrane"/>
    <property type="evidence" value="ECO:0007669"/>
    <property type="project" value="UniProtKB-SubCell"/>
</dbReference>
<keyword evidence="8 13" id="KW-0560">Oxidoreductase</keyword>
<dbReference type="Pfam" id="PF00067">
    <property type="entry name" value="p450"/>
    <property type="match status" value="1"/>
</dbReference>
<evidence type="ECO:0000256" key="3">
    <source>
        <dbReference type="ARBA" id="ARBA00010617"/>
    </source>
</evidence>
<dbReference type="Gene3D" id="1.10.630.10">
    <property type="entry name" value="Cytochrome P450"/>
    <property type="match status" value="1"/>
</dbReference>
<organism evidence="15 16">
    <name type="scientific">Senna tora</name>
    <dbReference type="NCBI Taxonomy" id="362788"/>
    <lineage>
        <taxon>Eukaryota</taxon>
        <taxon>Viridiplantae</taxon>
        <taxon>Streptophyta</taxon>
        <taxon>Embryophyta</taxon>
        <taxon>Tracheophyta</taxon>
        <taxon>Spermatophyta</taxon>
        <taxon>Magnoliopsida</taxon>
        <taxon>eudicotyledons</taxon>
        <taxon>Gunneridae</taxon>
        <taxon>Pentapetalae</taxon>
        <taxon>rosids</taxon>
        <taxon>fabids</taxon>
        <taxon>Fabales</taxon>
        <taxon>Fabaceae</taxon>
        <taxon>Caesalpinioideae</taxon>
        <taxon>Cassia clade</taxon>
        <taxon>Senna</taxon>
    </lineage>
</organism>
<dbReference type="OrthoDB" id="2789670at2759"/>
<comment type="cofactor">
    <cofactor evidence="1 12">
        <name>heme</name>
        <dbReference type="ChEBI" id="CHEBI:30413"/>
    </cofactor>
</comment>
<keyword evidence="4 12" id="KW-0349">Heme</keyword>
<dbReference type="InterPro" id="IPR036396">
    <property type="entry name" value="Cyt_P450_sf"/>
</dbReference>
<dbReference type="EMBL" id="JAAIUW010000009">
    <property type="protein sequence ID" value="KAF7817541.1"/>
    <property type="molecule type" value="Genomic_DNA"/>
</dbReference>
<dbReference type="GO" id="GO:0004497">
    <property type="term" value="F:monooxygenase activity"/>
    <property type="evidence" value="ECO:0007669"/>
    <property type="project" value="UniProtKB-KW"/>
</dbReference>
<dbReference type="CDD" id="cd20654">
    <property type="entry name" value="CYP82"/>
    <property type="match status" value="1"/>
</dbReference>
<comment type="subcellular location">
    <subcellularLocation>
        <location evidence="2">Membrane</location>
    </subcellularLocation>
</comment>
<keyword evidence="9 12" id="KW-0408">Iron</keyword>
<evidence type="ECO:0000313" key="16">
    <source>
        <dbReference type="Proteomes" id="UP000634136"/>
    </source>
</evidence>
<dbReference type="InterPro" id="IPR002401">
    <property type="entry name" value="Cyt_P450_E_grp-I"/>
</dbReference>
<keyword evidence="11 14" id="KW-0472">Membrane</keyword>
<evidence type="ECO:0000256" key="2">
    <source>
        <dbReference type="ARBA" id="ARBA00004370"/>
    </source>
</evidence>
<evidence type="ECO:0000256" key="5">
    <source>
        <dbReference type="ARBA" id="ARBA00022692"/>
    </source>
</evidence>
<evidence type="ECO:0000256" key="13">
    <source>
        <dbReference type="RuleBase" id="RU000461"/>
    </source>
</evidence>
<proteinExistence type="inferred from homology"/>
<keyword evidence="6 12" id="KW-0479">Metal-binding</keyword>
<sequence>MYGESSIVFSMLGLLVFILYVVVSWISKNHRNSKGKRAPVPEAGGAWPVIGHLHLLGGPESPHLTLANMADKYGPIFGIRLGVHPCLIISNWEMAKECFIVNDRALASRPKLLAFEIMGYDFAMIGFSPYGNLWRHVRKMATLEVLSNHRLESLKHVKESEVKWAMKETYEWWLKSKSGRCEMKKWFGDIALNVVFRMVVGRRFEEIEGKERLRKTLRDFFDLSGSFTVSDALPFLRWLDLDGKEKAMNKTFKELDQNARLWLEQHKTNRDCQSPRQTKAKHGDFIDVLLSIVDQDQLTDAHDADTIIKATSLALILAGTDTSTVTLIWCLCLLMNNPQVLEKAVEEVDREIGKERMAEESDLKKLPYLQAILKETMRLYPAAPLAVPHESMEDCTIGGYHIPSGTRLFVNLSKLHRDPKVYPDPLEFRPERFLTTHKDVDVRGHNFELIPFGAGRRMCPGISFALQIMQLTLANLLHAFDITNPDNQAVDMQEQTGLTNIKASPLQLLLTPRLSPHLYK</sequence>
<gene>
    <name evidence="15" type="ORF">G2W53_031510</name>
</gene>
<dbReference type="FunFam" id="1.10.630.10:FF:000026">
    <property type="entry name" value="Cytochrome P450 82C4"/>
    <property type="match status" value="1"/>
</dbReference>
<dbReference type="InterPro" id="IPR017972">
    <property type="entry name" value="Cyt_P450_CS"/>
</dbReference>
<dbReference type="PANTHER" id="PTHR47947:SF26">
    <property type="entry name" value="CYTOCHROME P450"/>
    <property type="match status" value="1"/>
</dbReference>
<keyword evidence="16" id="KW-1185">Reference proteome</keyword>
<evidence type="ECO:0000256" key="10">
    <source>
        <dbReference type="ARBA" id="ARBA00023033"/>
    </source>
</evidence>
<dbReference type="SUPFAM" id="SSF48264">
    <property type="entry name" value="Cytochrome P450"/>
    <property type="match status" value="1"/>
</dbReference>
<comment type="caution">
    <text evidence="15">The sequence shown here is derived from an EMBL/GenBank/DDBJ whole genome shotgun (WGS) entry which is preliminary data.</text>
</comment>
<evidence type="ECO:0000256" key="14">
    <source>
        <dbReference type="SAM" id="Phobius"/>
    </source>
</evidence>
<protein>
    <submittedName>
        <fullName evidence="15">Cytochrome P450 CYP82D47-like</fullName>
    </submittedName>
</protein>
<evidence type="ECO:0000256" key="9">
    <source>
        <dbReference type="ARBA" id="ARBA00023004"/>
    </source>
</evidence>
<dbReference type="InterPro" id="IPR001128">
    <property type="entry name" value="Cyt_P450"/>
</dbReference>
<evidence type="ECO:0000256" key="1">
    <source>
        <dbReference type="ARBA" id="ARBA00001971"/>
    </source>
</evidence>
<evidence type="ECO:0000256" key="6">
    <source>
        <dbReference type="ARBA" id="ARBA00022723"/>
    </source>
</evidence>
<dbReference type="PANTHER" id="PTHR47947">
    <property type="entry name" value="CYTOCHROME P450 82C3-RELATED"/>
    <property type="match status" value="1"/>
</dbReference>